<keyword evidence="2" id="KW-1185">Reference proteome</keyword>
<name>A0ACD4P1V4_9PSED</name>
<dbReference type="Proteomes" id="UP001163982">
    <property type="component" value="Chromosome"/>
</dbReference>
<gene>
    <name evidence="1" type="ORF">OZ911_18160</name>
</gene>
<evidence type="ECO:0000313" key="2">
    <source>
        <dbReference type="Proteomes" id="UP001163982"/>
    </source>
</evidence>
<accession>A0ACD4P1V4</accession>
<sequence>MRTYLKAVLMIVLAPTVIIAASAAFTLWIKFSVELDLSWPAKLALMAGPSILVAAIPTAWLMTKIEEKH</sequence>
<proteinExistence type="predicted"/>
<protein>
    <submittedName>
        <fullName evidence="1">Uncharacterized protein</fullName>
    </submittedName>
</protein>
<organism evidence="1 2">
    <name type="scientific">Pseudomonas fortuita</name>
    <dbReference type="NCBI Taxonomy" id="3233375"/>
    <lineage>
        <taxon>Bacteria</taxon>
        <taxon>Pseudomonadati</taxon>
        <taxon>Pseudomonadota</taxon>
        <taxon>Gammaproteobacteria</taxon>
        <taxon>Pseudomonadales</taxon>
        <taxon>Pseudomonadaceae</taxon>
        <taxon>Pseudomonas</taxon>
    </lineage>
</organism>
<dbReference type="EMBL" id="CP114035">
    <property type="protein sequence ID" value="WAP61842.1"/>
    <property type="molecule type" value="Genomic_DNA"/>
</dbReference>
<reference evidence="1" key="1">
    <citation type="journal article" date="2024" name="Int. J. Syst. Evol. Microbiol.">
        <title>Pseudomonas fortuita sp. nov., isolated from the endosphere of a wild yam.</title>
        <authorList>
            <person name="Carlier A."/>
            <person name="Beaumel M."/>
            <person name="Moreau S."/>
            <person name="Acar T."/>
            <person name="Sana T.G."/>
            <person name="Cnockaert M."/>
            <person name="Vandamme P."/>
        </authorList>
    </citation>
    <scope>NUCLEOTIDE SEQUENCE</scope>
    <source>
        <strain evidence="1">GMI12077</strain>
    </source>
</reference>
<evidence type="ECO:0000313" key="1">
    <source>
        <dbReference type="EMBL" id="WAP61842.1"/>
    </source>
</evidence>